<organism evidence="1">
    <name type="scientific">Anthurium amnicola</name>
    <dbReference type="NCBI Taxonomy" id="1678845"/>
    <lineage>
        <taxon>Eukaryota</taxon>
        <taxon>Viridiplantae</taxon>
        <taxon>Streptophyta</taxon>
        <taxon>Embryophyta</taxon>
        <taxon>Tracheophyta</taxon>
        <taxon>Spermatophyta</taxon>
        <taxon>Magnoliopsida</taxon>
        <taxon>Liliopsida</taxon>
        <taxon>Araceae</taxon>
        <taxon>Pothoideae</taxon>
        <taxon>Potheae</taxon>
        <taxon>Anthurium</taxon>
    </lineage>
</organism>
<dbReference type="AlphaFoldDB" id="A0A1D1XHR4"/>
<reference evidence="1" key="1">
    <citation type="submission" date="2015-07" db="EMBL/GenBank/DDBJ databases">
        <title>Transcriptome Assembly of Anthurium amnicola.</title>
        <authorList>
            <person name="Suzuki J."/>
        </authorList>
    </citation>
    <scope>NUCLEOTIDE SEQUENCE</scope>
</reference>
<dbReference type="PANTHER" id="PTHR36702">
    <property type="entry name" value="HOLLIDAY JUNCTION RESOLVASE"/>
    <property type="match status" value="1"/>
</dbReference>
<proteinExistence type="predicted"/>
<accession>A0A1D1XHR4</accession>
<dbReference type="InterPro" id="IPR027902">
    <property type="entry name" value="DUF4487"/>
</dbReference>
<dbReference type="PANTHER" id="PTHR36702:SF1">
    <property type="entry name" value="HOLLIDAY JUNCTION RESOLVASE"/>
    <property type="match status" value="1"/>
</dbReference>
<name>A0A1D1XHR4_9ARAE</name>
<feature type="non-terminal residue" evidence="1">
    <location>
        <position position="1"/>
    </location>
</feature>
<gene>
    <name evidence="1" type="primary">FPV128_0</name>
    <name evidence="1" type="ORF">g.103377</name>
</gene>
<dbReference type="Pfam" id="PF14868">
    <property type="entry name" value="DUF4487"/>
    <property type="match status" value="1"/>
</dbReference>
<dbReference type="EMBL" id="GDJX01026003">
    <property type="protein sequence ID" value="JAT41933.1"/>
    <property type="molecule type" value="Transcribed_RNA"/>
</dbReference>
<sequence>GNACRLHIWGDRRDMEGEQKTIEVKGLLEAIKSSNVPESRTSLVHKLGDLHLSDTSDLPLLIEYLPTLWEDTTCSGISQCTLNKTILHVASKCLELNTATCHSHFLILGTKASMWCRKHLQISTVSFEESSGDEHFIILSQLVVDSLSFSSAAILTLMRATDSREKVLMPFVENFILEQLFLTKTSISDIKTFQSLASEVVKVAQVVLDAAVRLCRKYFQAVKWDNNDMITEANKGLEYGMPVDYASYVTSITACTIENLYELGILAAAGGGSLVTILNASWKGVVSLLQLVKRVLGAKIKTGDILLTLISLANESLKCAAETWFSSCKSELALSEAKRTLLPIKFYLINAVRISSEHPLEAMNVSGEIIKCVLMVSSFGILFSNEVRMRAASEALADLVEPTSYLLLHGILNSADVELQSKSQVLDGLFAPQNVSSSLCQEGVDSFNVTLDVDCDGLPKAGTLMLGRVMLFLNLLKSSITLQDEVIFAISKRLRYLLDCLMNEDVYSSILGLHIPVLCGSVPSTGIVWEPMLSFLLHVHKTFMIVAFSSGMAWKEVEEFLLQNLFHPHCLCLEIVVELWCFFMRHAETGMTNEIFDKLCSLVKVIPSSEAALKPLSSLRKVARSICTILTHATQPTVDYVYCSIFDDDSSYASSVMRIAFLMEGFPLNSLSDSLKKLSAQSIFLTFHKFIANGGMEHSHPVSSAVGCPILLGLPVHALSSALNNLQFVDCHIPDDANTSQALRFTVHLIREYKKTTENLKDYYAYLLGAMLDIIANMKQFYASDEIRNVVVELQTLFMVISSAPDTTILYQCKPMLASFMAGFSHMDLVESDADTVCHAVWDLYHMLLREQHWAFIHLALVAFGYFAAQTSCTQLWRFVPSDAALSYDIDTGNEANEEEFMSQLKAFLEKELALTAVNPSKDQLDNLIKEGNLLNRKAEKILNNIPQPSMQEGMEIADENRVMNKKRKLPEEMRIGISMLQSGLKALRDGISTTDSIDLKEDFSTHLSCLEDVILNVLGLF</sequence>
<protein>
    <submittedName>
        <fullName evidence="1">Protein L1</fullName>
    </submittedName>
</protein>
<evidence type="ECO:0000313" key="1">
    <source>
        <dbReference type="EMBL" id="JAT41933.1"/>
    </source>
</evidence>